<dbReference type="AlphaFoldDB" id="A0A195FXI5"/>
<name>A0A195FXI5_9HYME</name>
<proteinExistence type="predicted"/>
<dbReference type="EMBL" id="KQ981169">
    <property type="protein sequence ID" value="KYN45380.1"/>
    <property type="molecule type" value="Genomic_DNA"/>
</dbReference>
<evidence type="ECO:0000313" key="4">
    <source>
        <dbReference type="Proteomes" id="UP000078541"/>
    </source>
</evidence>
<evidence type="ECO:0000259" key="2">
    <source>
        <dbReference type="Pfam" id="PF12278"/>
    </source>
</evidence>
<reference evidence="3 4" key="1">
    <citation type="submission" date="2016-03" db="EMBL/GenBank/DDBJ databases">
        <title>Trachymyrmex septentrionalis WGS genome.</title>
        <authorList>
            <person name="Nygaard S."/>
            <person name="Hu H."/>
            <person name="Boomsma J."/>
            <person name="Zhang G."/>
        </authorList>
    </citation>
    <scope>NUCLEOTIDE SEQUENCE [LARGE SCALE GENOMIC DNA]</scope>
    <source>
        <strain evidence="3">Tsep2-gDNA-1</strain>
        <tissue evidence="3">Whole body</tissue>
    </source>
</reference>
<dbReference type="Pfam" id="PF12278">
    <property type="entry name" value="SDP_N"/>
    <property type="match status" value="1"/>
</dbReference>
<protein>
    <recommendedName>
        <fullName evidence="2">Complementary sex determination N-terminal domain-containing protein</fullName>
    </recommendedName>
</protein>
<dbReference type="STRING" id="34720.A0A195FXI5"/>
<keyword evidence="4" id="KW-1185">Reference proteome</keyword>
<feature type="domain" description="Complementary sex determination N-terminal" evidence="2">
    <location>
        <begin position="18"/>
        <end position="137"/>
    </location>
</feature>
<accession>A0A195FXI5</accession>
<dbReference type="Proteomes" id="UP000078541">
    <property type="component" value="Unassembled WGS sequence"/>
</dbReference>
<sequence length="279" mass="33337">MDSHKKWRFTAEELDRLRSKREKWHRDQERLIKYEKLRSRKINEYEERRKQAKLMKNSDKQEFLQHSKNNNPHRRKTSSPNYGQERKTSVIFNSPESIIDMKKLKVTIKADNLSTNYQTTSNNIECDSKHDIILPRRQDEGACPIFKHIEIKKSEEIRKITFSQDEQLESYACIADLNRSCSLTSERDRERESNIITEFPKKNYFDLPSDSSYINSYRLSRPMLMPMPRIPAPPMLMPVFPGPVLPMPFPPTNIYHQPYLNIKIIENFSKRELKWIEMN</sequence>
<feature type="region of interest" description="Disordered" evidence="1">
    <location>
        <begin position="53"/>
        <end position="88"/>
    </location>
</feature>
<evidence type="ECO:0000256" key="1">
    <source>
        <dbReference type="SAM" id="MobiDB-lite"/>
    </source>
</evidence>
<gene>
    <name evidence="3" type="ORF">ALC56_00227</name>
</gene>
<organism evidence="3 4">
    <name type="scientific">Trachymyrmex septentrionalis</name>
    <dbReference type="NCBI Taxonomy" id="34720"/>
    <lineage>
        <taxon>Eukaryota</taxon>
        <taxon>Metazoa</taxon>
        <taxon>Ecdysozoa</taxon>
        <taxon>Arthropoda</taxon>
        <taxon>Hexapoda</taxon>
        <taxon>Insecta</taxon>
        <taxon>Pterygota</taxon>
        <taxon>Neoptera</taxon>
        <taxon>Endopterygota</taxon>
        <taxon>Hymenoptera</taxon>
        <taxon>Apocrita</taxon>
        <taxon>Aculeata</taxon>
        <taxon>Formicoidea</taxon>
        <taxon>Formicidae</taxon>
        <taxon>Myrmicinae</taxon>
        <taxon>Trachymyrmex</taxon>
    </lineage>
</organism>
<dbReference type="InterPro" id="IPR022063">
    <property type="entry name" value="Sex_determin_N"/>
</dbReference>
<evidence type="ECO:0000313" key="3">
    <source>
        <dbReference type="EMBL" id="KYN45380.1"/>
    </source>
</evidence>
<feature type="compositionally biased region" description="Basic and acidic residues" evidence="1">
    <location>
        <begin position="56"/>
        <end position="65"/>
    </location>
</feature>